<dbReference type="AlphaFoldDB" id="A0A3P7PBI0"/>
<keyword evidence="6" id="KW-0547">Nucleotide-binding</keyword>
<evidence type="ECO:0000313" key="14">
    <source>
        <dbReference type="Proteomes" id="UP000281553"/>
    </source>
</evidence>
<evidence type="ECO:0000256" key="11">
    <source>
        <dbReference type="ARBA" id="ARBA00023212"/>
    </source>
</evidence>
<evidence type="ECO:0000256" key="6">
    <source>
        <dbReference type="ARBA" id="ARBA00022741"/>
    </source>
</evidence>
<dbReference type="GO" id="GO:0045505">
    <property type="term" value="F:dynein intermediate chain binding"/>
    <property type="evidence" value="ECO:0007669"/>
    <property type="project" value="InterPro"/>
</dbReference>
<reference evidence="13 14" key="1">
    <citation type="submission" date="2018-11" db="EMBL/GenBank/DDBJ databases">
        <authorList>
            <consortium name="Pathogen Informatics"/>
        </authorList>
    </citation>
    <scope>NUCLEOTIDE SEQUENCE [LARGE SCALE GENOMIC DNA]</scope>
</reference>
<evidence type="ECO:0000256" key="10">
    <source>
        <dbReference type="ARBA" id="ARBA00023175"/>
    </source>
</evidence>
<evidence type="ECO:0000256" key="5">
    <source>
        <dbReference type="ARBA" id="ARBA00022737"/>
    </source>
</evidence>
<organism evidence="13 14">
    <name type="scientific">Dibothriocephalus latus</name>
    <name type="common">Fish tapeworm</name>
    <name type="synonym">Diphyllobothrium latum</name>
    <dbReference type="NCBI Taxonomy" id="60516"/>
    <lineage>
        <taxon>Eukaryota</taxon>
        <taxon>Metazoa</taxon>
        <taxon>Spiralia</taxon>
        <taxon>Lophotrochozoa</taxon>
        <taxon>Platyhelminthes</taxon>
        <taxon>Cestoda</taxon>
        <taxon>Eucestoda</taxon>
        <taxon>Diphyllobothriidea</taxon>
        <taxon>Diphyllobothriidae</taxon>
        <taxon>Dibothriocephalus</taxon>
    </lineage>
</organism>
<dbReference type="PANTHER" id="PTHR45703">
    <property type="entry name" value="DYNEIN HEAVY CHAIN"/>
    <property type="match status" value="1"/>
</dbReference>
<keyword evidence="9" id="KW-0175">Coiled coil</keyword>
<evidence type="ECO:0000313" key="13">
    <source>
        <dbReference type="EMBL" id="VDN15336.1"/>
    </source>
</evidence>
<evidence type="ECO:0000256" key="4">
    <source>
        <dbReference type="ARBA" id="ARBA00022701"/>
    </source>
</evidence>
<keyword evidence="10" id="KW-0505">Motor protein</keyword>
<keyword evidence="3" id="KW-0963">Cytoplasm</keyword>
<dbReference type="Pfam" id="PF08393">
    <property type="entry name" value="DHC_N2"/>
    <property type="match status" value="1"/>
</dbReference>
<comment type="subcellular location">
    <subcellularLocation>
        <location evidence="1">Cytoplasm</location>
        <location evidence="1">Cytoskeleton</location>
    </subcellularLocation>
</comment>
<evidence type="ECO:0000256" key="8">
    <source>
        <dbReference type="ARBA" id="ARBA00023017"/>
    </source>
</evidence>
<comment type="similarity">
    <text evidence="2">Belongs to the dynein heavy chain family.</text>
</comment>
<gene>
    <name evidence="13" type="ORF">DILT_LOCUS11167</name>
</gene>
<proteinExistence type="inferred from homology"/>
<evidence type="ECO:0000256" key="2">
    <source>
        <dbReference type="ARBA" id="ARBA00008887"/>
    </source>
</evidence>
<protein>
    <recommendedName>
        <fullName evidence="12">Dynein heavy chain linker domain-containing protein</fullName>
    </recommendedName>
</protein>
<dbReference type="FunFam" id="1.10.287.2620:FF:000001">
    <property type="entry name" value="Cytoplasmic dynein heavy chain 1"/>
    <property type="match status" value="1"/>
</dbReference>
<keyword evidence="7" id="KW-0067">ATP-binding</keyword>
<keyword evidence="5" id="KW-0677">Repeat</keyword>
<dbReference type="GO" id="GO:0051959">
    <property type="term" value="F:dynein light intermediate chain binding"/>
    <property type="evidence" value="ECO:0007669"/>
    <property type="project" value="InterPro"/>
</dbReference>
<dbReference type="GO" id="GO:0005524">
    <property type="term" value="F:ATP binding"/>
    <property type="evidence" value="ECO:0007669"/>
    <property type="project" value="UniProtKB-KW"/>
</dbReference>
<keyword evidence="11" id="KW-0206">Cytoskeleton</keyword>
<dbReference type="OrthoDB" id="6146608at2759"/>
<dbReference type="EMBL" id="UYRU01062170">
    <property type="protein sequence ID" value="VDN15336.1"/>
    <property type="molecule type" value="Genomic_DNA"/>
</dbReference>
<evidence type="ECO:0000256" key="7">
    <source>
        <dbReference type="ARBA" id="ARBA00022840"/>
    </source>
</evidence>
<dbReference type="GO" id="GO:0030286">
    <property type="term" value="C:dynein complex"/>
    <property type="evidence" value="ECO:0007669"/>
    <property type="project" value="UniProtKB-KW"/>
</dbReference>
<dbReference type="GO" id="GO:0005874">
    <property type="term" value="C:microtubule"/>
    <property type="evidence" value="ECO:0007669"/>
    <property type="project" value="UniProtKB-KW"/>
</dbReference>
<sequence length="187" mass="21531">MRCLPSISPSSDIRSAWPFQVEQPRFVELEEVSTELRLKQLLWDSITEWDEKQQKWMEADFLSLDPEEVSGTTMKFNKTVTQLEKGLPPNNVVPLLKYKVDKMRVMVSVLHNKTLPAISDMRNPALKQRHWALLEEVIGFSMKELPMPLNLGKLVELNAFQHSERIQEIAGMASSEASLETLLKKVR</sequence>
<dbReference type="InterPro" id="IPR026983">
    <property type="entry name" value="DHC"/>
</dbReference>
<dbReference type="PANTHER" id="PTHR45703:SF36">
    <property type="entry name" value="DYNEIN HEAVY CHAIN, CYTOPLASMIC"/>
    <property type="match status" value="1"/>
</dbReference>
<evidence type="ECO:0000256" key="3">
    <source>
        <dbReference type="ARBA" id="ARBA00022490"/>
    </source>
</evidence>
<evidence type="ECO:0000256" key="1">
    <source>
        <dbReference type="ARBA" id="ARBA00004245"/>
    </source>
</evidence>
<evidence type="ECO:0000259" key="12">
    <source>
        <dbReference type="Pfam" id="PF08393"/>
    </source>
</evidence>
<dbReference type="InterPro" id="IPR013602">
    <property type="entry name" value="Dynein_heavy_linker"/>
</dbReference>
<keyword evidence="14" id="KW-1185">Reference proteome</keyword>
<evidence type="ECO:0000256" key="9">
    <source>
        <dbReference type="ARBA" id="ARBA00023054"/>
    </source>
</evidence>
<name>A0A3P7PBI0_DIBLA</name>
<keyword evidence="8" id="KW-0243">Dynein</keyword>
<dbReference type="Proteomes" id="UP000281553">
    <property type="component" value="Unassembled WGS sequence"/>
</dbReference>
<dbReference type="Gene3D" id="1.10.287.2620">
    <property type="match status" value="1"/>
</dbReference>
<feature type="domain" description="Dynein heavy chain linker" evidence="12">
    <location>
        <begin position="29"/>
        <end position="187"/>
    </location>
</feature>
<accession>A0A3P7PBI0</accession>
<dbReference type="GO" id="GO:0007018">
    <property type="term" value="P:microtubule-based movement"/>
    <property type="evidence" value="ECO:0007669"/>
    <property type="project" value="InterPro"/>
</dbReference>
<keyword evidence="4" id="KW-0493">Microtubule</keyword>